<dbReference type="PANTHER" id="PTHR10039">
    <property type="entry name" value="AMELOGENIN"/>
    <property type="match status" value="1"/>
</dbReference>
<evidence type="ECO:0000313" key="5">
    <source>
        <dbReference type="Proteomes" id="UP000007115"/>
    </source>
</evidence>
<dbReference type="AlphaFoldDB" id="G9MYE5"/>
<dbReference type="RefSeq" id="XP_013954762.1">
    <property type="nucleotide sequence ID" value="XM_014099287.1"/>
</dbReference>
<dbReference type="OMA" id="VIKMACA"/>
<dbReference type="Pfam" id="PF24883">
    <property type="entry name" value="NPHP3_N"/>
    <property type="match status" value="1"/>
</dbReference>
<proteinExistence type="predicted"/>
<dbReference type="VEuPathDB" id="FungiDB:TRIVIDRAFT_202804"/>
<keyword evidence="5" id="KW-1185">Reference proteome</keyword>
<accession>G9MYE5</accession>
<comment type="caution">
    <text evidence="4">The sequence shown here is derived from an EMBL/GenBank/DDBJ whole genome shotgun (WGS) entry which is preliminary data.</text>
</comment>
<feature type="domain" description="DUF7791" evidence="3">
    <location>
        <begin position="537"/>
        <end position="703"/>
    </location>
</feature>
<evidence type="ECO:0000313" key="4">
    <source>
        <dbReference type="EMBL" id="EHK20567.1"/>
    </source>
</evidence>
<dbReference type="OrthoDB" id="5086500at2759"/>
<dbReference type="Pfam" id="PF25053">
    <property type="entry name" value="DUF7791"/>
    <property type="match status" value="1"/>
</dbReference>
<dbReference type="SUPFAM" id="SSF52540">
    <property type="entry name" value="P-loop containing nucleoside triphosphate hydrolases"/>
    <property type="match status" value="1"/>
</dbReference>
<keyword evidence="1" id="KW-0677">Repeat</keyword>
<dbReference type="InParanoid" id="G9MYE5"/>
<name>G9MYE5_HYPVG</name>
<dbReference type="HOGENOM" id="CLU_002341_0_2_1"/>
<dbReference type="EMBL" id="ABDF02000079">
    <property type="protein sequence ID" value="EHK20567.1"/>
    <property type="molecule type" value="Genomic_DNA"/>
</dbReference>
<dbReference type="GeneID" id="25790213"/>
<dbReference type="eggNOG" id="ENOG502SHWY">
    <property type="taxonomic scope" value="Eukaryota"/>
</dbReference>
<gene>
    <name evidence="4" type="ORF">TRIVIDRAFT_202804</name>
</gene>
<organism evidence="4 5">
    <name type="scientific">Hypocrea virens (strain Gv29-8 / FGSC 10586)</name>
    <name type="common">Gliocladium virens</name>
    <name type="synonym">Trichoderma virens</name>
    <dbReference type="NCBI Taxonomy" id="413071"/>
    <lineage>
        <taxon>Eukaryota</taxon>
        <taxon>Fungi</taxon>
        <taxon>Dikarya</taxon>
        <taxon>Ascomycota</taxon>
        <taxon>Pezizomycotina</taxon>
        <taxon>Sordariomycetes</taxon>
        <taxon>Hypocreomycetidae</taxon>
        <taxon>Hypocreales</taxon>
        <taxon>Hypocreaceae</taxon>
        <taxon>Trichoderma</taxon>
    </lineage>
</organism>
<reference evidence="4 5" key="1">
    <citation type="journal article" date="2011" name="Genome Biol.">
        <title>Comparative genome sequence analysis underscores mycoparasitism as the ancestral life style of Trichoderma.</title>
        <authorList>
            <person name="Kubicek C.P."/>
            <person name="Herrera-Estrella A."/>
            <person name="Seidl-Seiboth V."/>
            <person name="Martinez D.A."/>
            <person name="Druzhinina I.S."/>
            <person name="Thon M."/>
            <person name="Zeilinger S."/>
            <person name="Casas-Flores S."/>
            <person name="Horwitz B.A."/>
            <person name="Mukherjee P.K."/>
            <person name="Mukherjee M."/>
            <person name="Kredics L."/>
            <person name="Alcaraz L.D."/>
            <person name="Aerts A."/>
            <person name="Antal Z."/>
            <person name="Atanasova L."/>
            <person name="Cervantes-Badillo M.G."/>
            <person name="Challacombe J."/>
            <person name="Chertkov O."/>
            <person name="McCluskey K."/>
            <person name="Coulpier F."/>
            <person name="Deshpande N."/>
            <person name="von Doehren H."/>
            <person name="Ebbole D.J."/>
            <person name="Esquivel-Naranjo E.U."/>
            <person name="Fekete E."/>
            <person name="Flipphi M."/>
            <person name="Glaser F."/>
            <person name="Gomez-Rodriguez E.Y."/>
            <person name="Gruber S."/>
            <person name="Han C."/>
            <person name="Henrissat B."/>
            <person name="Hermosa R."/>
            <person name="Hernandez-Onate M."/>
            <person name="Karaffa L."/>
            <person name="Kosti I."/>
            <person name="Le Crom S."/>
            <person name="Lindquist E."/>
            <person name="Lucas S."/>
            <person name="Luebeck M."/>
            <person name="Luebeck P.S."/>
            <person name="Margeot A."/>
            <person name="Metz B."/>
            <person name="Misra M."/>
            <person name="Nevalainen H."/>
            <person name="Omann M."/>
            <person name="Packer N."/>
            <person name="Perrone G."/>
            <person name="Uresti-Rivera E.E."/>
            <person name="Salamov A."/>
            <person name="Schmoll M."/>
            <person name="Seiboth B."/>
            <person name="Shapiro H."/>
            <person name="Sukno S."/>
            <person name="Tamayo-Ramos J.A."/>
            <person name="Tisch D."/>
            <person name="Wiest A."/>
            <person name="Wilkinson H.H."/>
            <person name="Zhang M."/>
            <person name="Coutinho P.M."/>
            <person name="Kenerley C.M."/>
            <person name="Monte E."/>
            <person name="Baker S.E."/>
            <person name="Grigoriev I.V."/>
        </authorList>
    </citation>
    <scope>NUCLEOTIDE SEQUENCE [LARGE SCALE GENOMIC DNA]</scope>
    <source>
        <strain evidence="5">Gv29-8 / FGSC 10586</strain>
    </source>
</reference>
<dbReference type="Gene3D" id="3.40.50.300">
    <property type="entry name" value="P-loop containing nucleotide triphosphate hydrolases"/>
    <property type="match status" value="1"/>
</dbReference>
<sequence>MSGLEALSMACSVMQVISFTKEVLTLCKDVYDGRPTTDSQMEENTASIQSLLIEMNRHSGSIKQQTKEEKELHAIAQKCNKAAQELQKEIQEITQHHEPGDWVKAMIAVYTAKSRKRKVAELYDRFCKYQKTLEAHILFRLCSKADAVEIQQREGFANLSDTMKHFISQLAAGHTEIANLIARDGNQTRQQIRKSEARVKQSIIDIHSAVEYEAMKSSLLRSLKYESMNSRRTELKPAHEATYVSIFESLDQDENSTSSSAAAWRNFVQWLQSDKRVFWIQGKPGSGKSTLMKFLLQHKNTQRGVDKWNTNTLIISHFFWKPGNILQKNLKGLLCSLTHQLLSSEHNLVDHVLSQFLFAEHKETIGDWEILELKTIFHSMLIQCKRSIFFLIDGLDEATETETEEIFQFLDSLIDLPNAKLCISSRGEDIFLRKFSVYDGFKLHELTRDDMLQLASIGIPIPDERYQSGFLKDLRNMLVEKAEGIYLWLVIALESVKRGLRNNDAQHEIRLRLSKLPSKLEELFADMWSRLGEDKDIYQKEAARYFSLLILNQSFLDKYSQCYDSDIDWRLSSFQLTLATNDKMKANILNKSYQLPVSELNKNCANTTKGISIKTAGLLVTKNTNQLGFDPVLEYNMKMKSILEPEQLIQYLENKIDFIHRTLFDFLKDTEVGKSILAQSQTHRLDVDLASIILCQLRSLQYHQELQSARRILSQGFNGPLHYFCWCLGEIFGQNSASETNTNIALLHMFEGLFEAGLLPWDIRPKWYPLPCLEALLLGNSAFNEFIQSRVDDKGTSYATRFLRDFMFGKALRYGREWSLSDREERLHGTFLSNKAT</sequence>
<protein>
    <submittedName>
        <fullName evidence="4">Uncharacterized protein</fullName>
    </submittedName>
</protein>
<dbReference type="InterPro" id="IPR056884">
    <property type="entry name" value="NPHP3-like_N"/>
</dbReference>
<dbReference type="STRING" id="413071.G9MYE5"/>
<dbReference type="Proteomes" id="UP000007115">
    <property type="component" value="Unassembled WGS sequence"/>
</dbReference>
<evidence type="ECO:0000259" key="2">
    <source>
        <dbReference type="Pfam" id="PF24883"/>
    </source>
</evidence>
<evidence type="ECO:0000256" key="1">
    <source>
        <dbReference type="ARBA" id="ARBA00022737"/>
    </source>
</evidence>
<dbReference type="PANTHER" id="PTHR10039:SF5">
    <property type="entry name" value="NACHT DOMAIN-CONTAINING PROTEIN"/>
    <property type="match status" value="1"/>
</dbReference>
<evidence type="ECO:0000259" key="3">
    <source>
        <dbReference type="Pfam" id="PF25053"/>
    </source>
</evidence>
<feature type="domain" description="Nephrocystin 3-like N-terminal" evidence="2">
    <location>
        <begin position="266"/>
        <end position="426"/>
    </location>
</feature>
<dbReference type="InterPro" id="IPR027417">
    <property type="entry name" value="P-loop_NTPase"/>
</dbReference>
<dbReference type="InterPro" id="IPR056693">
    <property type="entry name" value="DUF7791"/>
</dbReference>